<feature type="compositionally biased region" description="Polar residues" evidence="4">
    <location>
        <begin position="492"/>
        <end position="506"/>
    </location>
</feature>
<dbReference type="PANTHER" id="PTHR22791:SF34">
    <property type="entry name" value="RING-TYPE DOMAIN-CONTAINING PROTEIN"/>
    <property type="match status" value="1"/>
</dbReference>
<feature type="compositionally biased region" description="Basic residues" evidence="4">
    <location>
        <begin position="452"/>
        <end position="461"/>
    </location>
</feature>
<feature type="compositionally biased region" description="Polar residues" evidence="4">
    <location>
        <begin position="470"/>
        <end position="484"/>
    </location>
</feature>
<reference evidence="6 7" key="1">
    <citation type="submission" date="2023-08" db="EMBL/GenBank/DDBJ databases">
        <title>A Necator americanus chromosomal reference genome.</title>
        <authorList>
            <person name="Ilik V."/>
            <person name="Petrzelkova K.J."/>
            <person name="Pardy F."/>
            <person name="Fuh T."/>
            <person name="Niatou-Singa F.S."/>
            <person name="Gouil Q."/>
            <person name="Baker L."/>
            <person name="Ritchie M.E."/>
            <person name="Jex A.R."/>
            <person name="Gazzola D."/>
            <person name="Li H."/>
            <person name="Toshio Fujiwara R."/>
            <person name="Zhan B."/>
            <person name="Aroian R.V."/>
            <person name="Pafco B."/>
            <person name="Schwarz E.M."/>
        </authorList>
    </citation>
    <scope>NUCLEOTIDE SEQUENCE [LARGE SCALE GENOMIC DNA]</scope>
    <source>
        <strain evidence="6 7">Aroian</strain>
        <tissue evidence="6">Whole animal</tissue>
    </source>
</reference>
<accession>A0ABR1BWN2</accession>
<dbReference type="Gene3D" id="3.30.40.10">
    <property type="entry name" value="Zinc/RING finger domain, C3HC4 (zinc finger)"/>
    <property type="match status" value="1"/>
</dbReference>
<organism evidence="6 7">
    <name type="scientific">Necator americanus</name>
    <name type="common">Human hookworm</name>
    <dbReference type="NCBI Taxonomy" id="51031"/>
    <lineage>
        <taxon>Eukaryota</taxon>
        <taxon>Metazoa</taxon>
        <taxon>Ecdysozoa</taxon>
        <taxon>Nematoda</taxon>
        <taxon>Chromadorea</taxon>
        <taxon>Rhabditida</taxon>
        <taxon>Rhabditina</taxon>
        <taxon>Rhabditomorpha</taxon>
        <taxon>Strongyloidea</taxon>
        <taxon>Ancylostomatidae</taxon>
        <taxon>Bunostominae</taxon>
        <taxon>Necator</taxon>
    </lineage>
</organism>
<evidence type="ECO:0000256" key="2">
    <source>
        <dbReference type="ARBA" id="ARBA00022833"/>
    </source>
</evidence>
<dbReference type="Pfam" id="PF13639">
    <property type="entry name" value="zf-RING_2"/>
    <property type="match status" value="1"/>
</dbReference>
<dbReference type="SMART" id="SM00184">
    <property type="entry name" value="RING"/>
    <property type="match status" value="1"/>
</dbReference>
<name>A0ABR1BWN2_NECAM</name>
<proteinExistence type="predicted"/>
<evidence type="ECO:0000256" key="1">
    <source>
        <dbReference type="ARBA" id="ARBA00022771"/>
    </source>
</evidence>
<dbReference type="PROSITE" id="PS50089">
    <property type="entry name" value="ZF_RING_2"/>
    <property type="match status" value="1"/>
</dbReference>
<dbReference type="PANTHER" id="PTHR22791">
    <property type="entry name" value="RING-TYPE DOMAIN-CONTAINING PROTEIN"/>
    <property type="match status" value="1"/>
</dbReference>
<dbReference type="InterPro" id="IPR013083">
    <property type="entry name" value="Znf_RING/FYVE/PHD"/>
</dbReference>
<feature type="compositionally biased region" description="Polar residues" evidence="4">
    <location>
        <begin position="393"/>
        <end position="413"/>
    </location>
</feature>
<feature type="compositionally biased region" description="Polar residues" evidence="4">
    <location>
        <begin position="422"/>
        <end position="442"/>
    </location>
</feature>
<dbReference type="EMBL" id="JAVFWL010000001">
    <property type="protein sequence ID" value="KAK6729762.1"/>
    <property type="molecule type" value="Genomic_DNA"/>
</dbReference>
<comment type="caution">
    <text evidence="6">The sequence shown here is derived from an EMBL/GenBank/DDBJ whole genome shotgun (WGS) entry which is preliminary data.</text>
</comment>
<protein>
    <recommendedName>
        <fullName evidence="5">RING-type domain-containing protein</fullName>
    </recommendedName>
</protein>
<evidence type="ECO:0000313" key="6">
    <source>
        <dbReference type="EMBL" id="KAK6729762.1"/>
    </source>
</evidence>
<dbReference type="InterPro" id="IPR051435">
    <property type="entry name" value="RING_finger_E3_ubiq-ligases"/>
</dbReference>
<keyword evidence="7" id="KW-1185">Reference proteome</keyword>
<evidence type="ECO:0000313" key="7">
    <source>
        <dbReference type="Proteomes" id="UP001303046"/>
    </source>
</evidence>
<gene>
    <name evidence="6" type="primary">Necator_chrI.g2801</name>
    <name evidence="6" type="ORF">RB195_006673</name>
</gene>
<evidence type="ECO:0000259" key="5">
    <source>
        <dbReference type="PROSITE" id="PS50089"/>
    </source>
</evidence>
<sequence>MCSTAPRRTCRYSFVMSQGDRNDNVGKDIEVSSMSAALATPLVDLHACGICFQLYDESERLPKVLSCGHTNCLTCLSSWVKHSSSPFPVCSICRRVTRKPVRLLPNNFQLLQVLRRMKLTSAESQETVPDEQQNICSTETDNTSLEMSAVCDQVDEHMHEIASLLENQMDALSLNQEDSVSSDQGLLFRMIENSIADLLSRWESTKSYMLVAEKRKTDRSSSQESISMPTALSEISAVLYDALHDEIPSVLDFLPFRVPSIDDVRVPPSETSQLDGVYDYFGGEESDTLTHAYSDFSLFGSESRDTAVSTSQSSSREGLSYFVGWEESSVFPHISTFHGPVTTYSRCSLCQCRLSTSFASHQTHVRGRRHQQAIGGLTITNPSRRLRRRPQDESTQNNGSSINQSNRPSSASTGVAAARSYEPTSALASGRRNNSEGSMDQMHSSHQESNPRHSRSSRRNGRVLMRDEPSFQNYNSQRNNQASGAQRGARTMGQTSRRNTTRTPISRHSDNAEPNGGNQNSWMAYLIYPVEVLHCYSFTSLNVLLMPDFRLSVVFASLTFTDRQKLIVVAFW</sequence>
<keyword evidence="1 3" id="KW-0863">Zinc-finger</keyword>
<feature type="domain" description="RING-type" evidence="5">
    <location>
        <begin position="48"/>
        <end position="94"/>
    </location>
</feature>
<dbReference type="Proteomes" id="UP001303046">
    <property type="component" value="Unassembled WGS sequence"/>
</dbReference>
<evidence type="ECO:0000256" key="3">
    <source>
        <dbReference type="PROSITE-ProRule" id="PRU00175"/>
    </source>
</evidence>
<keyword evidence="1 3" id="KW-0479">Metal-binding</keyword>
<dbReference type="SUPFAM" id="SSF57850">
    <property type="entry name" value="RING/U-box"/>
    <property type="match status" value="1"/>
</dbReference>
<keyword evidence="2" id="KW-0862">Zinc</keyword>
<dbReference type="InterPro" id="IPR001841">
    <property type="entry name" value="Znf_RING"/>
</dbReference>
<evidence type="ECO:0000256" key="4">
    <source>
        <dbReference type="SAM" id="MobiDB-lite"/>
    </source>
</evidence>
<feature type="region of interest" description="Disordered" evidence="4">
    <location>
        <begin position="360"/>
        <end position="518"/>
    </location>
</feature>